<gene>
    <name evidence="2" type="ORF">A1Q2_08411</name>
</gene>
<feature type="region of interest" description="Disordered" evidence="1">
    <location>
        <begin position="73"/>
        <end position="104"/>
    </location>
</feature>
<dbReference type="AlphaFoldDB" id="K1W655"/>
<evidence type="ECO:0000313" key="3">
    <source>
        <dbReference type="Proteomes" id="UP000006757"/>
    </source>
</evidence>
<dbReference type="EMBL" id="AMBO01000416">
    <property type="protein sequence ID" value="EKC97253.1"/>
    <property type="molecule type" value="Genomic_DNA"/>
</dbReference>
<evidence type="ECO:0000256" key="1">
    <source>
        <dbReference type="SAM" id="MobiDB-lite"/>
    </source>
</evidence>
<accession>K1W655</accession>
<reference evidence="2 3" key="1">
    <citation type="journal article" date="2012" name="Eukaryot. Cell">
        <title>Genome sequence of the Trichosporon asahii environmental strain CBS 8904.</title>
        <authorList>
            <person name="Yang R.Y."/>
            <person name="Li H.T."/>
            <person name="Zhu H."/>
            <person name="Zhou G.P."/>
            <person name="Wang M."/>
            <person name="Wang L."/>
        </authorList>
    </citation>
    <scope>NUCLEOTIDE SEQUENCE [LARGE SCALE GENOMIC DNA]</scope>
    <source>
        <strain evidence="2 3">CBS 8904</strain>
    </source>
</reference>
<protein>
    <submittedName>
        <fullName evidence="2">Uncharacterized protein</fullName>
    </submittedName>
</protein>
<dbReference type="HOGENOM" id="CLU_2251936_0_0_1"/>
<organism evidence="2 3">
    <name type="scientific">Trichosporon asahii var. asahii (strain CBS 8904)</name>
    <name type="common">Yeast</name>
    <dbReference type="NCBI Taxonomy" id="1220162"/>
    <lineage>
        <taxon>Eukaryota</taxon>
        <taxon>Fungi</taxon>
        <taxon>Dikarya</taxon>
        <taxon>Basidiomycota</taxon>
        <taxon>Agaricomycotina</taxon>
        <taxon>Tremellomycetes</taxon>
        <taxon>Trichosporonales</taxon>
        <taxon>Trichosporonaceae</taxon>
        <taxon>Trichosporon</taxon>
    </lineage>
</organism>
<dbReference type="Proteomes" id="UP000006757">
    <property type="component" value="Unassembled WGS sequence"/>
</dbReference>
<proteinExistence type="predicted"/>
<keyword evidence="3" id="KW-1185">Reference proteome</keyword>
<name>K1W655_TRIAC</name>
<comment type="caution">
    <text evidence="2">The sequence shown here is derived from an EMBL/GenBank/DDBJ whole genome shotgun (WGS) entry which is preliminary data.</text>
</comment>
<sequence>MFALRTAAARTSTRALPRAQVARVSVARNSVARAAFALAARSYVVPLGSDSSWLQETQYPRLQPTSWAGTDVALLSHRHSPPPPPRSSSASVLSGGDLQGLCRS</sequence>
<dbReference type="InParanoid" id="K1W655"/>
<evidence type="ECO:0000313" key="2">
    <source>
        <dbReference type="EMBL" id="EKC97253.1"/>
    </source>
</evidence>